<dbReference type="AlphaFoldDB" id="A0A9P5Y7F0"/>
<gene>
    <name evidence="1" type="ORF">BDZ94DRAFT_1128804</name>
</gene>
<reference evidence="1" key="1">
    <citation type="submission" date="2020-11" db="EMBL/GenBank/DDBJ databases">
        <authorList>
            <consortium name="DOE Joint Genome Institute"/>
            <person name="Ahrendt S."/>
            <person name="Riley R."/>
            <person name="Andreopoulos W."/>
            <person name="Labutti K."/>
            <person name="Pangilinan J."/>
            <person name="Ruiz-Duenas F.J."/>
            <person name="Barrasa J.M."/>
            <person name="Sanchez-Garcia M."/>
            <person name="Camarero S."/>
            <person name="Miyauchi S."/>
            <person name="Serrano A."/>
            <person name="Linde D."/>
            <person name="Babiker R."/>
            <person name="Drula E."/>
            <person name="Ayuso-Fernandez I."/>
            <person name="Pacheco R."/>
            <person name="Padilla G."/>
            <person name="Ferreira P."/>
            <person name="Barriuso J."/>
            <person name="Kellner H."/>
            <person name="Castanera R."/>
            <person name="Alfaro M."/>
            <person name="Ramirez L."/>
            <person name="Pisabarro A.G."/>
            <person name="Kuo A."/>
            <person name="Tritt A."/>
            <person name="Lipzen A."/>
            <person name="He G."/>
            <person name="Yan M."/>
            <person name="Ng V."/>
            <person name="Cullen D."/>
            <person name="Martin F."/>
            <person name="Rosso M.-N."/>
            <person name="Henrissat B."/>
            <person name="Hibbett D."/>
            <person name="Martinez A.T."/>
            <person name="Grigoriev I.V."/>
        </authorList>
    </citation>
    <scope>NUCLEOTIDE SEQUENCE</scope>
    <source>
        <strain evidence="1">CBS 247.69</strain>
    </source>
</reference>
<dbReference type="OrthoDB" id="3265210at2759"/>
<dbReference type="EMBL" id="MU150271">
    <property type="protein sequence ID" value="KAF9462545.1"/>
    <property type="molecule type" value="Genomic_DNA"/>
</dbReference>
<evidence type="ECO:0000313" key="1">
    <source>
        <dbReference type="EMBL" id="KAF9462545.1"/>
    </source>
</evidence>
<accession>A0A9P5Y7F0</accession>
<organism evidence="1 2">
    <name type="scientific">Collybia nuda</name>
    <dbReference type="NCBI Taxonomy" id="64659"/>
    <lineage>
        <taxon>Eukaryota</taxon>
        <taxon>Fungi</taxon>
        <taxon>Dikarya</taxon>
        <taxon>Basidiomycota</taxon>
        <taxon>Agaricomycotina</taxon>
        <taxon>Agaricomycetes</taxon>
        <taxon>Agaricomycetidae</taxon>
        <taxon>Agaricales</taxon>
        <taxon>Tricholomatineae</taxon>
        <taxon>Clitocybaceae</taxon>
        <taxon>Collybia</taxon>
    </lineage>
</organism>
<sequence>VTEEFTTTKYSTDIPITIRSIPWPVLNSPSQFTLEDLSWKSVEDFLRHAKKFYAGEGSAKYVRLLKQLQLMFHPDRWSSR</sequence>
<comment type="caution">
    <text evidence="1">The sequence shown here is derived from an EMBL/GenBank/DDBJ whole genome shotgun (WGS) entry which is preliminary data.</text>
</comment>
<name>A0A9P5Y7F0_9AGAR</name>
<feature type="non-terminal residue" evidence="1">
    <location>
        <position position="80"/>
    </location>
</feature>
<proteinExistence type="predicted"/>
<keyword evidence="2" id="KW-1185">Reference proteome</keyword>
<evidence type="ECO:0000313" key="2">
    <source>
        <dbReference type="Proteomes" id="UP000807353"/>
    </source>
</evidence>
<dbReference type="Proteomes" id="UP000807353">
    <property type="component" value="Unassembled WGS sequence"/>
</dbReference>
<feature type="non-terminal residue" evidence="1">
    <location>
        <position position="1"/>
    </location>
</feature>
<protein>
    <submittedName>
        <fullName evidence="1">Uncharacterized protein</fullName>
    </submittedName>
</protein>